<dbReference type="Proteomes" id="UP000276133">
    <property type="component" value="Unassembled WGS sequence"/>
</dbReference>
<keyword evidence="2" id="KW-1185">Reference proteome</keyword>
<accession>A0A3M7PMF4</accession>
<evidence type="ECO:0000313" key="1">
    <source>
        <dbReference type="EMBL" id="RMZ99920.1"/>
    </source>
</evidence>
<name>A0A3M7PMF4_BRAPC</name>
<dbReference type="AlphaFoldDB" id="A0A3M7PMF4"/>
<reference evidence="1 2" key="1">
    <citation type="journal article" date="2018" name="Sci. Rep.">
        <title>Genomic signatures of local adaptation to the degree of environmental predictability in rotifers.</title>
        <authorList>
            <person name="Franch-Gras L."/>
            <person name="Hahn C."/>
            <person name="Garcia-Roger E.M."/>
            <person name="Carmona M.J."/>
            <person name="Serra M."/>
            <person name="Gomez A."/>
        </authorList>
    </citation>
    <scope>NUCLEOTIDE SEQUENCE [LARGE SCALE GENOMIC DNA]</scope>
    <source>
        <strain evidence="1">HYR1</strain>
    </source>
</reference>
<dbReference type="EMBL" id="REGN01009996">
    <property type="protein sequence ID" value="RMZ99920.1"/>
    <property type="molecule type" value="Genomic_DNA"/>
</dbReference>
<gene>
    <name evidence="1" type="ORF">BpHYR1_021920</name>
</gene>
<organism evidence="1 2">
    <name type="scientific">Brachionus plicatilis</name>
    <name type="common">Marine rotifer</name>
    <name type="synonym">Brachionus muelleri</name>
    <dbReference type="NCBI Taxonomy" id="10195"/>
    <lineage>
        <taxon>Eukaryota</taxon>
        <taxon>Metazoa</taxon>
        <taxon>Spiralia</taxon>
        <taxon>Gnathifera</taxon>
        <taxon>Rotifera</taxon>
        <taxon>Eurotatoria</taxon>
        <taxon>Monogononta</taxon>
        <taxon>Pseudotrocha</taxon>
        <taxon>Ploima</taxon>
        <taxon>Brachionidae</taxon>
        <taxon>Brachionus</taxon>
    </lineage>
</organism>
<protein>
    <submittedName>
        <fullName evidence="1">Uncharacterized protein</fullName>
    </submittedName>
</protein>
<sequence length="61" mass="7207">MGNLNFTLREFQFLFGSLFANQQHSAVVIKDRAKINKTHLYSSVFKPRPSLFLSFRLEIRF</sequence>
<proteinExistence type="predicted"/>
<comment type="caution">
    <text evidence="1">The sequence shown here is derived from an EMBL/GenBank/DDBJ whole genome shotgun (WGS) entry which is preliminary data.</text>
</comment>
<evidence type="ECO:0000313" key="2">
    <source>
        <dbReference type="Proteomes" id="UP000276133"/>
    </source>
</evidence>